<evidence type="ECO:0000256" key="1">
    <source>
        <dbReference type="SAM" id="MobiDB-lite"/>
    </source>
</evidence>
<dbReference type="InParanoid" id="E4XJC4"/>
<evidence type="ECO:0000313" key="4">
    <source>
        <dbReference type="Proteomes" id="UP000001307"/>
    </source>
</evidence>
<evidence type="ECO:0000313" key="2">
    <source>
        <dbReference type="EMBL" id="CBY10567.1"/>
    </source>
</evidence>
<feature type="compositionally biased region" description="Low complexity" evidence="1">
    <location>
        <begin position="47"/>
        <end position="61"/>
    </location>
</feature>
<sequence length="253" mass="28432">MPFACCFSAKNAVEPEELTPRPSKKIEENASTQSPLVSARSEKMKVHSAVSKVSKVSSKDSGCPQEEGSISGDGSDNESVTQIITEDFGDEMTKAEIENAPRPETPDFCIAGKKVDERATKTVRMENVLEQLEHERQIKEPKVTSNAFSYTIGDNSPARLPSKLPPIQLKPIKTIEEIEKEKEAAEQRRNEQFRLKREKTQLLEERRNLVLERKKTHADLSKMSLGDDEEECVIERKIHNEEKVIPTLRGGSS</sequence>
<protein>
    <submittedName>
        <fullName evidence="2">Uncharacterized protein</fullName>
    </submittedName>
</protein>
<proteinExistence type="predicted"/>
<name>E4XJC4_OIKDI</name>
<dbReference type="Proteomes" id="UP000001307">
    <property type="component" value="Unassembled WGS sequence"/>
</dbReference>
<evidence type="ECO:0000313" key="3">
    <source>
        <dbReference type="EMBL" id="CBY35712.1"/>
    </source>
</evidence>
<dbReference type="Proteomes" id="UP000011014">
    <property type="component" value="Unassembled WGS sequence"/>
</dbReference>
<dbReference type="OrthoDB" id="10387633at2759"/>
<dbReference type="AlphaFoldDB" id="E4XJC4"/>
<organism evidence="2">
    <name type="scientific">Oikopleura dioica</name>
    <name type="common">Tunicate</name>
    <dbReference type="NCBI Taxonomy" id="34765"/>
    <lineage>
        <taxon>Eukaryota</taxon>
        <taxon>Metazoa</taxon>
        <taxon>Chordata</taxon>
        <taxon>Tunicata</taxon>
        <taxon>Appendicularia</taxon>
        <taxon>Copelata</taxon>
        <taxon>Oikopleuridae</taxon>
        <taxon>Oikopleura</taxon>
    </lineage>
</organism>
<gene>
    <name evidence="2" type="ORF">GSOID_T00012715001</name>
    <name evidence="3" type="ORF">GSOID_T00027542001</name>
</gene>
<keyword evidence="4" id="KW-1185">Reference proteome</keyword>
<dbReference type="EMBL" id="FN654666">
    <property type="protein sequence ID" value="CBY35712.1"/>
    <property type="molecule type" value="Genomic_DNA"/>
</dbReference>
<accession>E4XJC4</accession>
<dbReference type="EMBL" id="FN653059">
    <property type="protein sequence ID" value="CBY10567.1"/>
    <property type="molecule type" value="Genomic_DNA"/>
</dbReference>
<feature type="region of interest" description="Disordered" evidence="1">
    <location>
        <begin position="1"/>
        <end position="79"/>
    </location>
</feature>
<reference evidence="2" key="1">
    <citation type="journal article" date="2010" name="Science">
        <title>Plasticity of animal genome architecture unmasked by rapid evolution of a pelagic tunicate.</title>
        <authorList>
            <person name="Denoeud F."/>
            <person name="Henriet S."/>
            <person name="Mungpakdee S."/>
            <person name="Aury J.M."/>
            <person name="Da Silva C."/>
            <person name="Brinkmann H."/>
            <person name="Mikhaleva J."/>
            <person name="Olsen L.C."/>
            <person name="Jubin C."/>
            <person name="Canestro C."/>
            <person name="Bouquet J.M."/>
            <person name="Danks G."/>
            <person name="Poulain J."/>
            <person name="Campsteijn C."/>
            <person name="Adamski M."/>
            <person name="Cross I."/>
            <person name="Yadetie F."/>
            <person name="Muffato M."/>
            <person name="Louis A."/>
            <person name="Butcher S."/>
            <person name="Tsagkogeorga G."/>
            <person name="Konrad A."/>
            <person name="Singh S."/>
            <person name="Jensen M.F."/>
            <person name="Cong E.H."/>
            <person name="Eikeseth-Otteraa H."/>
            <person name="Noel B."/>
            <person name="Anthouard V."/>
            <person name="Porcel B.M."/>
            <person name="Kachouri-Lafond R."/>
            <person name="Nishino A."/>
            <person name="Ugolini M."/>
            <person name="Chourrout P."/>
            <person name="Nishida H."/>
            <person name="Aasland R."/>
            <person name="Huzurbazar S."/>
            <person name="Westhof E."/>
            <person name="Delsuc F."/>
            <person name="Lehrach H."/>
            <person name="Reinhardt R."/>
            <person name="Weissenbach J."/>
            <person name="Roy S.W."/>
            <person name="Artiguenave F."/>
            <person name="Postlethwait J.H."/>
            <person name="Manak J.R."/>
            <person name="Thompson E.M."/>
            <person name="Jaillon O."/>
            <person name="Du Pasquier L."/>
            <person name="Boudinot P."/>
            <person name="Liberles D.A."/>
            <person name="Volff J.N."/>
            <person name="Philippe H."/>
            <person name="Lenhard B."/>
            <person name="Roest Crollius H."/>
            <person name="Wincker P."/>
            <person name="Chourrout D."/>
        </authorList>
    </citation>
    <scope>NUCLEOTIDE SEQUENCE [LARGE SCALE GENOMIC DNA]</scope>
</reference>